<dbReference type="EMBL" id="WWCK01000006">
    <property type="protein sequence ID" value="MYM69658.1"/>
    <property type="molecule type" value="Genomic_DNA"/>
</dbReference>
<dbReference type="InterPro" id="IPR021557">
    <property type="entry name" value="DUF3016"/>
</dbReference>
<dbReference type="RefSeq" id="WP_161016125.1">
    <property type="nucleotide sequence ID" value="NZ_WWCK01000006.1"/>
</dbReference>
<proteinExistence type="predicted"/>
<evidence type="ECO:0000256" key="1">
    <source>
        <dbReference type="SAM" id="SignalP"/>
    </source>
</evidence>
<feature type="chain" id="PRO_5031340681" evidence="1">
    <location>
        <begin position="23"/>
        <end position="161"/>
    </location>
</feature>
<name>A0A7X4GTX6_9BURK</name>
<sequence>MKIPALKSAAAITLLIASAAAAAGTAEAKYVNTDKMTDVPRHYKDLEAMEYLFTEHLKQLSEQLPAGQVLKVEFLDIDLAGDVFPRMPVRDIRVTKGQADWPRIDLRYSIEQDGKLIRSGEAKLSDPNYQQGINRYQQELYGYEKQMLDTWFRKELLPAKR</sequence>
<feature type="signal peptide" evidence="1">
    <location>
        <begin position="1"/>
        <end position="22"/>
    </location>
</feature>
<gene>
    <name evidence="2" type="ORF">GTP45_22840</name>
</gene>
<evidence type="ECO:0000313" key="3">
    <source>
        <dbReference type="Proteomes" id="UP000450012"/>
    </source>
</evidence>
<dbReference type="Pfam" id="PF11454">
    <property type="entry name" value="DUF3016"/>
    <property type="match status" value="1"/>
</dbReference>
<keyword evidence="1" id="KW-0732">Signal</keyword>
<dbReference type="AlphaFoldDB" id="A0A7X4GTX6"/>
<evidence type="ECO:0000313" key="2">
    <source>
        <dbReference type="EMBL" id="MYM69658.1"/>
    </source>
</evidence>
<dbReference type="Proteomes" id="UP000450012">
    <property type="component" value="Unassembled WGS sequence"/>
</dbReference>
<accession>A0A7X4GTX6</accession>
<comment type="caution">
    <text evidence="2">The sequence shown here is derived from an EMBL/GenBank/DDBJ whole genome shotgun (WGS) entry which is preliminary data.</text>
</comment>
<reference evidence="2 3" key="1">
    <citation type="submission" date="2019-12" db="EMBL/GenBank/DDBJ databases">
        <title>Novel species isolated from a subtropical stream in China.</title>
        <authorList>
            <person name="Lu H."/>
        </authorList>
    </citation>
    <scope>NUCLEOTIDE SEQUENCE [LARGE SCALE GENOMIC DNA]</scope>
    <source>
        <strain evidence="2 3">FT55W</strain>
    </source>
</reference>
<keyword evidence="3" id="KW-1185">Reference proteome</keyword>
<protein>
    <submittedName>
        <fullName evidence="2">DUF3016 domain-containing protein</fullName>
    </submittedName>
</protein>
<organism evidence="2 3">
    <name type="scientific">Duganella rivi</name>
    <dbReference type="NCBI Taxonomy" id="2666083"/>
    <lineage>
        <taxon>Bacteria</taxon>
        <taxon>Pseudomonadati</taxon>
        <taxon>Pseudomonadota</taxon>
        <taxon>Betaproteobacteria</taxon>
        <taxon>Burkholderiales</taxon>
        <taxon>Oxalobacteraceae</taxon>
        <taxon>Telluria group</taxon>
        <taxon>Duganella</taxon>
    </lineage>
</organism>